<proteinExistence type="predicted"/>
<accession>A0A7E4URB6</accession>
<reference evidence="1" key="1">
    <citation type="journal article" date="2013" name="Genetics">
        <title>The draft genome and transcriptome of Panagrellus redivivus are shaped by the harsh demands of a free-living lifestyle.</title>
        <authorList>
            <person name="Srinivasan J."/>
            <person name="Dillman A.R."/>
            <person name="Macchietto M.G."/>
            <person name="Heikkinen L."/>
            <person name="Lakso M."/>
            <person name="Fracchia K.M."/>
            <person name="Antoshechkin I."/>
            <person name="Mortazavi A."/>
            <person name="Wong G."/>
            <person name="Sternberg P.W."/>
        </authorList>
    </citation>
    <scope>NUCLEOTIDE SEQUENCE [LARGE SCALE GENOMIC DNA]</scope>
    <source>
        <strain evidence="1">MT8872</strain>
    </source>
</reference>
<sequence length="328" mass="36711">MTDFLKDSVVVTITDTNNVKSELRPIPGAWWLQWSLHVYPLGKNKDSNAIGVYIRVIGGIDGYFNATFDVCDDYDHGCHSDNLIQAFKDGEEHGIENFYTNRNLVDGHNSTDCPSTIICTVAFKVKKYTCKTMRIYSDVAEDEPYGHEITLVVGADKISISSNVLRRVLPATNSILFDYTKVIEGEPVLKTDVIEITDFTYQTVRNAIDYAIDKDIEVESAEEITEMLRLYKKFGSEFPSLHLQEYLNNLLAIKNFDPDAAGTWIESRCPTPAPPSPTFTSDDEDWDSVSSCGYDGDTSDGPVSGIPKRAFKRFVATIPETPSYDSTM</sequence>
<keyword evidence="1" id="KW-1185">Reference proteome</keyword>
<dbReference type="AlphaFoldDB" id="A0A7E4URB6"/>
<evidence type="ECO:0000313" key="1">
    <source>
        <dbReference type="Proteomes" id="UP000492821"/>
    </source>
</evidence>
<organism evidence="1 2">
    <name type="scientific">Panagrellus redivivus</name>
    <name type="common">Microworm</name>
    <dbReference type="NCBI Taxonomy" id="6233"/>
    <lineage>
        <taxon>Eukaryota</taxon>
        <taxon>Metazoa</taxon>
        <taxon>Ecdysozoa</taxon>
        <taxon>Nematoda</taxon>
        <taxon>Chromadorea</taxon>
        <taxon>Rhabditida</taxon>
        <taxon>Tylenchina</taxon>
        <taxon>Panagrolaimomorpha</taxon>
        <taxon>Panagrolaimoidea</taxon>
        <taxon>Panagrolaimidae</taxon>
        <taxon>Panagrellus</taxon>
    </lineage>
</organism>
<evidence type="ECO:0000313" key="2">
    <source>
        <dbReference type="WBParaSite" id="Pan_g11862.t1"/>
    </source>
</evidence>
<dbReference type="Proteomes" id="UP000492821">
    <property type="component" value="Unassembled WGS sequence"/>
</dbReference>
<protein>
    <submittedName>
        <fullName evidence="2">BTB domain-containing protein</fullName>
    </submittedName>
</protein>
<dbReference type="WBParaSite" id="Pan_g11862.t1">
    <property type="protein sequence ID" value="Pan_g11862.t1"/>
    <property type="gene ID" value="Pan_g11862"/>
</dbReference>
<dbReference type="SUPFAM" id="SSF49599">
    <property type="entry name" value="TRAF domain-like"/>
    <property type="match status" value="1"/>
</dbReference>
<reference evidence="2" key="2">
    <citation type="submission" date="2020-10" db="UniProtKB">
        <authorList>
            <consortium name="WormBaseParasite"/>
        </authorList>
    </citation>
    <scope>IDENTIFICATION</scope>
</reference>
<name>A0A7E4URB6_PANRE</name>